<name>A0A813FKT1_POLGL</name>
<dbReference type="PROSITE" id="PS00108">
    <property type="entry name" value="PROTEIN_KINASE_ST"/>
    <property type="match status" value="1"/>
</dbReference>
<dbReference type="InterPro" id="IPR011009">
    <property type="entry name" value="Kinase-like_dom_sf"/>
</dbReference>
<evidence type="ECO:0000313" key="11">
    <source>
        <dbReference type="Proteomes" id="UP000654075"/>
    </source>
</evidence>
<dbReference type="SUPFAM" id="SSF56112">
    <property type="entry name" value="Protein kinase-like (PK-like)"/>
    <property type="match status" value="1"/>
</dbReference>
<dbReference type="SMART" id="SM00220">
    <property type="entry name" value="S_TKc"/>
    <property type="match status" value="1"/>
</dbReference>
<dbReference type="Pfam" id="PF14559">
    <property type="entry name" value="TPR_19"/>
    <property type="match status" value="2"/>
</dbReference>
<feature type="domain" description="Protein kinase" evidence="9">
    <location>
        <begin position="869"/>
        <end position="1131"/>
    </location>
</feature>
<keyword evidence="4" id="KW-0418">Kinase</keyword>
<dbReference type="InterPro" id="IPR001245">
    <property type="entry name" value="Ser-Thr/Tyr_kinase_cat_dom"/>
</dbReference>
<comment type="caution">
    <text evidence="10">The sequence shown here is derived from an EMBL/GenBank/DDBJ whole genome shotgun (WGS) entry which is preliminary data.</text>
</comment>
<dbReference type="OMA" id="ANACTAY"/>
<feature type="compositionally biased region" description="Low complexity" evidence="8">
    <location>
        <begin position="789"/>
        <end position="802"/>
    </location>
</feature>
<evidence type="ECO:0000256" key="3">
    <source>
        <dbReference type="ARBA" id="ARBA00022741"/>
    </source>
</evidence>
<keyword evidence="6" id="KW-0802">TPR repeat</keyword>
<reference evidence="10" key="1">
    <citation type="submission" date="2021-02" db="EMBL/GenBank/DDBJ databases">
        <authorList>
            <person name="Dougan E. K."/>
            <person name="Rhodes N."/>
            <person name="Thang M."/>
            <person name="Chan C."/>
        </authorList>
    </citation>
    <scope>NUCLEOTIDE SEQUENCE</scope>
</reference>
<protein>
    <recommendedName>
        <fullName evidence="9">Protein kinase domain-containing protein</fullName>
    </recommendedName>
</protein>
<keyword evidence="2" id="KW-0808">Transferase</keyword>
<dbReference type="SUPFAM" id="SSF48452">
    <property type="entry name" value="TPR-like"/>
    <property type="match status" value="3"/>
</dbReference>
<evidence type="ECO:0000313" key="10">
    <source>
        <dbReference type="EMBL" id="CAE8612636.1"/>
    </source>
</evidence>
<dbReference type="PANTHER" id="PTHR44329:SF288">
    <property type="entry name" value="MITOGEN-ACTIVATED PROTEIN KINASE KINASE KINASE 20"/>
    <property type="match status" value="1"/>
</dbReference>
<dbReference type="SMART" id="SM00028">
    <property type="entry name" value="TPR"/>
    <property type="match status" value="12"/>
</dbReference>
<feature type="repeat" description="TPR" evidence="6">
    <location>
        <begin position="543"/>
        <end position="576"/>
    </location>
</feature>
<dbReference type="EMBL" id="CAJNNV010025139">
    <property type="protein sequence ID" value="CAE8612636.1"/>
    <property type="molecule type" value="Genomic_DNA"/>
</dbReference>
<dbReference type="InterPro" id="IPR019734">
    <property type="entry name" value="TPR_rpt"/>
</dbReference>
<dbReference type="CDD" id="cd13999">
    <property type="entry name" value="STKc_MAP3K-like"/>
    <property type="match status" value="1"/>
</dbReference>
<sequence>MALRCVARSLLSMAGDASEVKEYARQAMECGDEAAGFTLGFELHSYLGTALERERNYVAAEKHFAAALRAKPGDEAVMLALARTLVGTQRKEKKVQARQLYEQVVASNPGSSEGYIRLAEMSLEADDFSEAYRMAAQAAKLAPSDPTALAILGKASMKTGRTEEGVRVLEQASALQPNTAAADLLALQALAQAHKKAGRDQDAISCFKRVLDARPGDYECNLSLGQLHSARGAAGASQAVHYYRSALQSRPSTREARDIYMQMAGVQCAISAWKDAQQTLEGAVRELPEDAEIWRKLLIVYEEQKDSKGQHQCFRRLGQLGCLQPADKVQCSELLMSEGQFREARDLLDQVLRAEPSNTAALLKVAASWRQDPTAGERALSEAKARYEQVLQLSPSNAEALEGAAYCYRKVNNLEQAITLYQQCLKVKPTAEGPLYYLGDILYKQHRHAECQHYLSRLVETNCTTEYKTGALYILAKSHVSLDEYAEAEAQARTGLAVKPNHPHFLFIFALVKNRMADYDSSISTLKKALQHCDAADSAQLVVEIRDWLAQAYERKHEYAAAMAELDRALQQDPSHASSLITQGLVHVHLKQLEQAETSFRRALAVEKNHALALVRLGYCKLLANDYQEATAFFQRALQQRCGTLALPHSVKGAARIYMALSLMSQQDMEGAILQVSEARKSHRNFNAVCTQGKDVIVRGECEGLVAKLRAIPDLDLNLAQAWQLVELMAKDLEIGLKDPAASRGASRAASEAAASPFGAGSPQAFAMSSPVAGGAGQERRQWLSAEIGGSPSAGGSAAPASQERRMWTAQASTPAMSPPAAPERRQWTAPKAPEPPKQEEEAVQMSSTVQMAGGLKLAKHEQIEMDELTQHECLGTGGFGAVYRGYFKNQEVAIKKLFCEDGGNISPLQLDELEKEVAALRSVNHPRLVRFIGACLTPPNLVIVTEFMPGGSLHHLLHKAKTPLTIGQQAKMALQVCEGAAFLHSSKPPVVHRDLKSLNVILDRIYNAKICDFGLTQSMDNTHISLKEGGGGGSPRYMAPECYDCKGKITEKVDVWALGCILVEIFGGPLPYDDCSNIQQIVAKVLIDKEIPYIPNHLPRGVRPVVEDCFNFDPKARTSSQSVYNRMLELNLVTN</sequence>
<keyword evidence="11" id="KW-1185">Reference proteome</keyword>
<dbReference type="Pfam" id="PF13432">
    <property type="entry name" value="TPR_16"/>
    <property type="match status" value="1"/>
</dbReference>
<dbReference type="GO" id="GO:0004674">
    <property type="term" value="F:protein serine/threonine kinase activity"/>
    <property type="evidence" value="ECO:0007669"/>
    <property type="project" value="UniProtKB-KW"/>
</dbReference>
<gene>
    <name evidence="10" type="ORF">PGLA1383_LOCUS30424</name>
</gene>
<dbReference type="InterPro" id="IPR008271">
    <property type="entry name" value="Ser/Thr_kinase_AS"/>
</dbReference>
<dbReference type="InterPro" id="IPR011990">
    <property type="entry name" value="TPR-like_helical_dom_sf"/>
</dbReference>
<dbReference type="Gene3D" id="1.25.40.10">
    <property type="entry name" value="Tetratricopeptide repeat domain"/>
    <property type="match status" value="6"/>
</dbReference>
<proteinExistence type="predicted"/>
<evidence type="ECO:0000256" key="7">
    <source>
        <dbReference type="PROSITE-ProRule" id="PRU10141"/>
    </source>
</evidence>
<evidence type="ECO:0000256" key="6">
    <source>
        <dbReference type="PROSITE-ProRule" id="PRU00339"/>
    </source>
</evidence>
<dbReference type="InterPro" id="IPR051681">
    <property type="entry name" value="Ser/Thr_Kinases-Pseudokinases"/>
</dbReference>
<dbReference type="AlphaFoldDB" id="A0A813FKT1"/>
<feature type="repeat" description="TPR" evidence="6">
    <location>
        <begin position="112"/>
        <end position="145"/>
    </location>
</feature>
<feature type="repeat" description="TPR" evidence="6">
    <location>
        <begin position="398"/>
        <end position="431"/>
    </location>
</feature>
<feature type="repeat" description="TPR" evidence="6">
    <location>
        <begin position="577"/>
        <end position="610"/>
    </location>
</feature>
<organism evidence="10 11">
    <name type="scientific">Polarella glacialis</name>
    <name type="common">Dinoflagellate</name>
    <dbReference type="NCBI Taxonomy" id="89957"/>
    <lineage>
        <taxon>Eukaryota</taxon>
        <taxon>Sar</taxon>
        <taxon>Alveolata</taxon>
        <taxon>Dinophyceae</taxon>
        <taxon>Suessiales</taxon>
        <taxon>Suessiaceae</taxon>
        <taxon>Polarella</taxon>
    </lineage>
</organism>
<feature type="region of interest" description="Disordered" evidence="8">
    <location>
        <begin position="787"/>
        <end position="847"/>
    </location>
</feature>
<dbReference type="GO" id="GO:0005524">
    <property type="term" value="F:ATP binding"/>
    <property type="evidence" value="ECO:0007669"/>
    <property type="project" value="UniProtKB-UniRule"/>
</dbReference>
<dbReference type="PANTHER" id="PTHR44329">
    <property type="entry name" value="SERINE/THREONINE-PROTEIN KINASE TNNI3K-RELATED"/>
    <property type="match status" value="1"/>
</dbReference>
<dbReference type="InterPro" id="IPR000719">
    <property type="entry name" value="Prot_kinase_dom"/>
</dbReference>
<feature type="binding site" evidence="7">
    <location>
        <position position="897"/>
    </location>
    <ligand>
        <name>ATP</name>
        <dbReference type="ChEBI" id="CHEBI:30616"/>
    </ligand>
</feature>
<dbReference type="Pfam" id="PF07714">
    <property type="entry name" value="PK_Tyr_Ser-Thr"/>
    <property type="match status" value="1"/>
</dbReference>
<evidence type="ECO:0000259" key="9">
    <source>
        <dbReference type="PROSITE" id="PS50011"/>
    </source>
</evidence>
<dbReference type="PROSITE" id="PS50005">
    <property type="entry name" value="TPR"/>
    <property type="match status" value="6"/>
</dbReference>
<dbReference type="PROSITE" id="PS00107">
    <property type="entry name" value="PROTEIN_KINASE_ATP"/>
    <property type="match status" value="1"/>
</dbReference>
<dbReference type="Proteomes" id="UP000654075">
    <property type="component" value="Unassembled WGS sequence"/>
</dbReference>
<dbReference type="Gene3D" id="1.10.510.10">
    <property type="entry name" value="Transferase(Phosphotransferase) domain 1"/>
    <property type="match status" value="1"/>
</dbReference>
<keyword evidence="1" id="KW-0723">Serine/threonine-protein kinase</keyword>
<keyword evidence="5 7" id="KW-0067">ATP-binding</keyword>
<accession>A0A813FKT1</accession>
<dbReference type="OrthoDB" id="339325at2759"/>
<dbReference type="InterPro" id="IPR017441">
    <property type="entry name" value="Protein_kinase_ATP_BS"/>
</dbReference>
<evidence type="ECO:0000256" key="1">
    <source>
        <dbReference type="ARBA" id="ARBA00022527"/>
    </source>
</evidence>
<feature type="repeat" description="TPR" evidence="6">
    <location>
        <begin position="184"/>
        <end position="217"/>
    </location>
</feature>
<evidence type="ECO:0000256" key="2">
    <source>
        <dbReference type="ARBA" id="ARBA00022679"/>
    </source>
</evidence>
<dbReference type="Gene3D" id="3.30.200.20">
    <property type="entry name" value="Phosphorylase Kinase, domain 1"/>
    <property type="match status" value="1"/>
</dbReference>
<keyword evidence="3 7" id="KW-0547">Nucleotide-binding</keyword>
<evidence type="ECO:0000256" key="4">
    <source>
        <dbReference type="ARBA" id="ARBA00022777"/>
    </source>
</evidence>
<feature type="repeat" description="TPR" evidence="6">
    <location>
        <begin position="146"/>
        <end position="179"/>
    </location>
</feature>
<evidence type="ECO:0000256" key="8">
    <source>
        <dbReference type="SAM" id="MobiDB-lite"/>
    </source>
</evidence>
<dbReference type="PROSITE" id="PS50011">
    <property type="entry name" value="PROTEIN_KINASE_DOM"/>
    <property type="match status" value="1"/>
</dbReference>
<evidence type="ECO:0000256" key="5">
    <source>
        <dbReference type="ARBA" id="ARBA00022840"/>
    </source>
</evidence>